<gene>
    <name evidence="1" type="ORF">ENM66_00630</name>
</gene>
<dbReference type="AlphaFoldDB" id="A0A7J3Z4Y0"/>
<proteinExistence type="predicted"/>
<reference evidence="1" key="1">
    <citation type="journal article" date="2020" name="mSystems">
        <title>Genome- and Community-Level Interaction Insights into Carbon Utilization and Element Cycling Functions of Hydrothermarchaeota in Hydrothermal Sediment.</title>
        <authorList>
            <person name="Zhou Z."/>
            <person name="Liu Y."/>
            <person name="Xu W."/>
            <person name="Pan J."/>
            <person name="Luo Z.H."/>
            <person name="Li M."/>
        </authorList>
    </citation>
    <scope>NUCLEOTIDE SEQUENCE [LARGE SCALE GENOMIC DNA]</scope>
    <source>
        <strain evidence="1">SpSt-1105</strain>
    </source>
</reference>
<name>A0A7J3Z4Y0_9CREN</name>
<dbReference type="Gene3D" id="3.40.50.1000">
    <property type="entry name" value="HAD superfamily/HAD-like"/>
    <property type="match status" value="1"/>
</dbReference>
<sequence length="189" mass="21942">MHLSCISSDFVVVNCNKLQKNRVAVFDIDGVLIDCSERIARCEEEARGSRKLFWNCFLSSKYMDLDKPINFGFYVLKERISKGLDIVIITGRTDNMVKKTLEQLKSMGVEGIPIVFRRRGNFTKDYIYKPSVAKRLGLEVLELHEDDFEVLKSFKEIYPNAKMYLYLFTDIITQLDYMSSYELTCTPTP</sequence>
<accession>A0A7J3Z4Y0</accession>
<comment type="caution">
    <text evidence="1">The sequence shown here is derived from an EMBL/GenBank/DDBJ whole genome shotgun (WGS) entry which is preliminary data.</text>
</comment>
<evidence type="ECO:0008006" key="2">
    <source>
        <dbReference type="Google" id="ProtNLM"/>
    </source>
</evidence>
<protein>
    <recommendedName>
        <fullName evidence="2">Phosphatase</fullName>
    </recommendedName>
</protein>
<organism evidence="1">
    <name type="scientific">Ignisphaera aggregans</name>
    <dbReference type="NCBI Taxonomy" id="334771"/>
    <lineage>
        <taxon>Archaea</taxon>
        <taxon>Thermoproteota</taxon>
        <taxon>Thermoprotei</taxon>
        <taxon>Desulfurococcales</taxon>
        <taxon>Desulfurococcaceae</taxon>
        <taxon>Ignisphaera</taxon>
    </lineage>
</organism>
<dbReference type="EMBL" id="DRYQ01000008">
    <property type="protein sequence ID" value="HHQ49846.1"/>
    <property type="molecule type" value="Genomic_DNA"/>
</dbReference>
<dbReference type="InterPro" id="IPR036412">
    <property type="entry name" value="HAD-like_sf"/>
</dbReference>
<evidence type="ECO:0000313" key="1">
    <source>
        <dbReference type="EMBL" id="HHQ49846.1"/>
    </source>
</evidence>
<dbReference type="SUPFAM" id="SSF56784">
    <property type="entry name" value="HAD-like"/>
    <property type="match status" value="1"/>
</dbReference>
<dbReference type="InterPro" id="IPR023214">
    <property type="entry name" value="HAD_sf"/>
</dbReference>